<keyword evidence="1" id="KW-0472">Membrane</keyword>
<evidence type="ECO:0000313" key="3">
    <source>
        <dbReference type="EMBL" id="KNC81260.1"/>
    </source>
</evidence>
<proteinExistence type="predicted"/>
<feature type="transmembrane region" description="Helical" evidence="1">
    <location>
        <begin position="25"/>
        <end position="44"/>
    </location>
</feature>
<dbReference type="GeneID" id="25906910"/>
<sequence>MDVQLINWVRQLLPCLYLETNVTLLHSYTLLAFLLNYLLIYLPLHLHTYAFTQTRVDVQLIDWARRSLPQECVALARQTFMDRFDECVRGDGKSSLKDSPDIFVALKEKIVSDSMQKHAWHRDVSDNLRVIQTNSLEDDEITDAGQWYLAVDFMQNKLQREATAFSSKMREYFGPGWTERWFYWTSGTSEQAIHASIASELGAFFKPERDGAIPKAKLHHDSIITVRNNILQNTGEHVSDAQIIDVYNKLYTGEFLSRSVQSASYCKSKYSSNSRDAPNGLKCKDVVMFWRVQEMLHVTAKTLRQQIMYHQAKLEAEVKQHLDVLSESEASKKELISSERVELAQQIEVRRHLLQSLDGFIQTISIKANAT</sequence>
<evidence type="ECO:0000313" key="4">
    <source>
        <dbReference type="Proteomes" id="UP000054560"/>
    </source>
</evidence>
<dbReference type="eggNOG" id="KOG0447">
    <property type="taxonomic scope" value="Eukaryota"/>
</dbReference>
<dbReference type="InterPro" id="IPR045817">
    <property type="entry name" value="OPA1_C"/>
</dbReference>
<reference evidence="3 4" key="1">
    <citation type="submission" date="2011-02" db="EMBL/GenBank/DDBJ databases">
        <title>The Genome Sequence of Sphaeroforma arctica JP610.</title>
        <authorList>
            <consortium name="The Broad Institute Genome Sequencing Platform"/>
            <person name="Russ C."/>
            <person name="Cuomo C."/>
            <person name="Young S.K."/>
            <person name="Zeng Q."/>
            <person name="Gargeya S."/>
            <person name="Alvarado L."/>
            <person name="Berlin A."/>
            <person name="Chapman S.B."/>
            <person name="Chen Z."/>
            <person name="Freedman E."/>
            <person name="Gellesch M."/>
            <person name="Goldberg J."/>
            <person name="Griggs A."/>
            <person name="Gujja S."/>
            <person name="Heilman E."/>
            <person name="Heiman D."/>
            <person name="Howarth C."/>
            <person name="Mehta T."/>
            <person name="Neiman D."/>
            <person name="Pearson M."/>
            <person name="Roberts A."/>
            <person name="Saif S."/>
            <person name="Shea T."/>
            <person name="Shenoy N."/>
            <person name="Sisk P."/>
            <person name="Stolte C."/>
            <person name="Sykes S."/>
            <person name="White J."/>
            <person name="Yandava C."/>
            <person name="Burger G."/>
            <person name="Gray M.W."/>
            <person name="Holland P.W.H."/>
            <person name="King N."/>
            <person name="Lang F.B.F."/>
            <person name="Roger A.J."/>
            <person name="Ruiz-Trillo I."/>
            <person name="Haas B."/>
            <person name="Nusbaum C."/>
            <person name="Birren B."/>
        </authorList>
    </citation>
    <scope>NUCLEOTIDE SEQUENCE [LARGE SCALE GENOMIC DNA]</scope>
    <source>
        <strain evidence="3 4">JP610</strain>
    </source>
</reference>
<protein>
    <recommendedName>
        <fullName evidence="2">Dynamin-like GTPase OPA1 C-terminal domain-containing protein</fullName>
    </recommendedName>
</protein>
<dbReference type="EMBL" id="KQ242052">
    <property type="protein sequence ID" value="KNC81260.1"/>
    <property type="molecule type" value="Genomic_DNA"/>
</dbReference>
<name>A0A0L0FWP4_9EUKA</name>
<dbReference type="STRING" id="667725.A0A0L0FWP4"/>
<dbReference type="RefSeq" id="XP_014155162.1">
    <property type="nucleotide sequence ID" value="XM_014299687.1"/>
</dbReference>
<keyword evidence="1" id="KW-0812">Transmembrane</keyword>
<dbReference type="Pfam" id="PF19434">
    <property type="entry name" value="OPA1_C"/>
    <property type="match status" value="1"/>
</dbReference>
<evidence type="ECO:0000256" key="1">
    <source>
        <dbReference type="SAM" id="Phobius"/>
    </source>
</evidence>
<gene>
    <name evidence="3" type="ORF">SARC_06406</name>
</gene>
<keyword evidence="4" id="KW-1185">Reference proteome</keyword>
<dbReference type="AlphaFoldDB" id="A0A0L0FWP4"/>
<feature type="domain" description="Dynamin-like GTPase OPA1 C-terminal" evidence="2">
    <location>
        <begin position="50"/>
        <end position="364"/>
    </location>
</feature>
<evidence type="ECO:0000259" key="2">
    <source>
        <dbReference type="Pfam" id="PF19434"/>
    </source>
</evidence>
<accession>A0A0L0FWP4</accession>
<keyword evidence="1" id="KW-1133">Transmembrane helix</keyword>
<dbReference type="Proteomes" id="UP000054560">
    <property type="component" value="Unassembled WGS sequence"/>
</dbReference>
<dbReference type="OrthoDB" id="415706at2759"/>
<organism evidence="3 4">
    <name type="scientific">Sphaeroforma arctica JP610</name>
    <dbReference type="NCBI Taxonomy" id="667725"/>
    <lineage>
        <taxon>Eukaryota</taxon>
        <taxon>Ichthyosporea</taxon>
        <taxon>Ichthyophonida</taxon>
        <taxon>Sphaeroforma</taxon>
    </lineage>
</organism>